<reference evidence="1" key="1">
    <citation type="journal article" date="2020" name="New Phytol.">
        <title>Comparative genomics reveals dynamic genome evolution in host specialist ectomycorrhizal fungi.</title>
        <authorList>
            <person name="Lofgren L.A."/>
            <person name="Nguyen N.H."/>
            <person name="Vilgalys R."/>
            <person name="Ruytinx J."/>
            <person name="Liao H.L."/>
            <person name="Branco S."/>
            <person name="Kuo A."/>
            <person name="LaButti K."/>
            <person name="Lipzen A."/>
            <person name="Andreopoulos W."/>
            <person name="Pangilinan J."/>
            <person name="Riley R."/>
            <person name="Hundley H."/>
            <person name="Na H."/>
            <person name="Barry K."/>
            <person name="Grigoriev I.V."/>
            <person name="Stajich J.E."/>
            <person name="Kennedy P.G."/>
        </authorList>
    </citation>
    <scope>NUCLEOTIDE SEQUENCE</scope>
    <source>
        <strain evidence="1">DOB743</strain>
    </source>
</reference>
<gene>
    <name evidence="1" type="ORF">EV702DRAFT_1050665</name>
</gene>
<comment type="caution">
    <text evidence="1">The sequence shown here is derived from an EMBL/GenBank/DDBJ whole genome shotgun (WGS) entry which is preliminary data.</text>
</comment>
<evidence type="ECO:0000313" key="1">
    <source>
        <dbReference type="EMBL" id="KAG1766498.1"/>
    </source>
</evidence>
<accession>A0A9P6ZHH0</accession>
<organism evidence="1 2">
    <name type="scientific">Suillus placidus</name>
    <dbReference type="NCBI Taxonomy" id="48579"/>
    <lineage>
        <taxon>Eukaryota</taxon>
        <taxon>Fungi</taxon>
        <taxon>Dikarya</taxon>
        <taxon>Basidiomycota</taxon>
        <taxon>Agaricomycotina</taxon>
        <taxon>Agaricomycetes</taxon>
        <taxon>Agaricomycetidae</taxon>
        <taxon>Boletales</taxon>
        <taxon>Suillineae</taxon>
        <taxon>Suillaceae</taxon>
        <taxon>Suillus</taxon>
    </lineage>
</organism>
<dbReference type="AlphaFoldDB" id="A0A9P6ZHH0"/>
<keyword evidence="2" id="KW-1185">Reference proteome</keyword>
<dbReference type="Proteomes" id="UP000714275">
    <property type="component" value="Unassembled WGS sequence"/>
</dbReference>
<proteinExistence type="predicted"/>
<evidence type="ECO:0000313" key="2">
    <source>
        <dbReference type="Proteomes" id="UP000714275"/>
    </source>
</evidence>
<dbReference type="EMBL" id="JABBWD010000095">
    <property type="protein sequence ID" value="KAG1766498.1"/>
    <property type="molecule type" value="Genomic_DNA"/>
</dbReference>
<sequence length="372" mass="40214">MPLVGLSKSDGLSVTSTLDQGVVKLDPDLPPSPPSIDQCGIKQETNLEIDNVMPPLSQEALRLWMQTKLPVIFSAWICGTVMDAYASLVSNGDPSLVKAGCIIFSSLVPDLIRCGKPLNVSGPGNSSLLGSKDTDTGNLVMSGDPKQLGGSTTRVAESAKWLKRLIKLCMDIFDFVLPFAGVYTLDTIIVPALSQFVENVYVYNMKIWDVLEQSFGEDHHALTQSPVMLLFADICIGSNNTQEHVVDTWVLTYLNLRDGRISFQSTGSVGSAGTFGPVLDQPTLMLLASQIDWRSAIQIAIIQILTSVHEGSQMLSHLEEKMKQLLQSSNGLMESGPMSTKESDSAYTTDVAGSFAIRLAIPVNFSVGDIEI</sequence>
<name>A0A9P6ZHH0_9AGAM</name>
<protein>
    <submittedName>
        <fullName evidence="1">Uncharacterized protein</fullName>
    </submittedName>
</protein>